<evidence type="ECO:0000256" key="2">
    <source>
        <dbReference type="SAM" id="MobiDB-lite"/>
    </source>
</evidence>
<name>A0ABV6JT52_9PROT</name>
<keyword evidence="3" id="KW-1133">Transmembrane helix</keyword>
<keyword evidence="5" id="KW-1185">Reference proteome</keyword>
<dbReference type="EMBL" id="JBHLUN010000006">
    <property type="protein sequence ID" value="MFC0408520.1"/>
    <property type="molecule type" value="Genomic_DNA"/>
</dbReference>
<sequence>MAGDSEAEDRTEAPTPRRLQKAREEGQVPLSHDAASVAALALAAVAITTLLPQAGTEMMRAMRGLLAQSSTLAPGEAWGLLRPALLAVLPVAGAAALGGVAATLAQTGGMFSARGLTPQLSRLSPLSGLKRLFGIQGGVQLLRAVLKLVVVAAALWAVLPAPTVLRDALLMPPGVLGGLMSAELERLLLATLAALVVLAGADFAWVRFRHLRQLRMSREDLKEEHKDSEGDPHIKAKRRQLQQQASRKRMMAAVPKAAVVVTNPTHYAVALAYEKGGGAPRIVAKGVDAMAARIREAARDAGVPLMANPPLARALYKIELDTEIPPEHYAAVAEIIAFVWRRRG</sequence>
<reference evidence="4 5" key="1">
    <citation type="submission" date="2024-09" db="EMBL/GenBank/DDBJ databases">
        <authorList>
            <person name="Sun Q."/>
            <person name="Mori K."/>
        </authorList>
    </citation>
    <scope>NUCLEOTIDE SEQUENCE [LARGE SCALE GENOMIC DNA]</scope>
    <source>
        <strain evidence="4 5">TBRC 5777</strain>
    </source>
</reference>
<feature type="transmembrane region" description="Helical" evidence="3">
    <location>
        <begin position="187"/>
        <end position="208"/>
    </location>
</feature>
<keyword evidence="4" id="KW-0282">Flagellum</keyword>
<feature type="transmembrane region" description="Helical" evidence="3">
    <location>
        <begin position="87"/>
        <end position="111"/>
    </location>
</feature>
<dbReference type="InterPro" id="IPR029025">
    <property type="entry name" value="T3SS_substrate_exporter_C"/>
</dbReference>
<keyword evidence="4" id="KW-0966">Cell projection</keyword>
<dbReference type="PRINTS" id="PR00950">
    <property type="entry name" value="TYPE3IMSPROT"/>
</dbReference>
<accession>A0ABV6JT52</accession>
<evidence type="ECO:0000256" key="3">
    <source>
        <dbReference type="SAM" id="Phobius"/>
    </source>
</evidence>
<comment type="caution">
    <text evidence="4">The sequence shown here is derived from an EMBL/GenBank/DDBJ whole genome shotgun (WGS) entry which is preliminary data.</text>
</comment>
<evidence type="ECO:0000313" key="4">
    <source>
        <dbReference type="EMBL" id="MFC0408520.1"/>
    </source>
</evidence>
<dbReference type="SUPFAM" id="SSF160544">
    <property type="entry name" value="EscU C-terminal domain-like"/>
    <property type="match status" value="1"/>
</dbReference>
<organism evidence="4 5">
    <name type="scientific">Roseomonas elaeocarpi</name>
    <dbReference type="NCBI Taxonomy" id="907779"/>
    <lineage>
        <taxon>Bacteria</taxon>
        <taxon>Pseudomonadati</taxon>
        <taxon>Pseudomonadota</taxon>
        <taxon>Alphaproteobacteria</taxon>
        <taxon>Acetobacterales</taxon>
        <taxon>Roseomonadaceae</taxon>
        <taxon>Roseomonas</taxon>
    </lineage>
</organism>
<dbReference type="Proteomes" id="UP001589865">
    <property type="component" value="Unassembled WGS sequence"/>
</dbReference>
<feature type="transmembrane region" description="Helical" evidence="3">
    <location>
        <begin position="132"/>
        <end position="159"/>
    </location>
</feature>
<evidence type="ECO:0000256" key="1">
    <source>
        <dbReference type="ARBA" id="ARBA00010690"/>
    </source>
</evidence>
<proteinExistence type="inferred from homology"/>
<dbReference type="InterPro" id="IPR006135">
    <property type="entry name" value="T3SS_substrate_exporter"/>
</dbReference>
<dbReference type="Gene3D" id="3.40.1690.10">
    <property type="entry name" value="secretion proteins EscU"/>
    <property type="match status" value="1"/>
</dbReference>
<gene>
    <name evidence="4" type="ORF">ACFFGY_09695</name>
</gene>
<feature type="region of interest" description="Disordered" evidence="2">
    <location>
        <begin position="1"/>
        <end position="30"/>
    </location>
</feature>
<evidence type="ECO:0000313" key="5">
    <source>
        <dbReference type="Proteomes" id="UP001589865"/>
    </source>
</evidence>
<comment type="similarity">
    <text evidence="1">Belongs to the type III secretion exporter family.</text>
</comment>
<feature type="transmembrane region" description="Helical" evidence="3">
    <location>
        <begin position="34"/>
        <end position="52"/>
    </location>
</feature>
<keyword evidence="3" id="KW-0812">Transmembrane</keyword>
<keyword evidence="3" id="KW-0472">Membrane</keyword>
<dbReference type="PANTHER" id="PTHR30531:SF12">
    <property type="entry name" value="FLAGELLAR BIOSYNTHETIC PROTEIN FLHB"/>
    <property type="match status" value="1"/>
</dbReference>
<keyword evidence="4" id="KW-0969">Cilium</keyword>
<dbReference type="PANTHER" id="PTHR30531">
    <property type="entry name" value="FLAGELLAR BIOSYNTHETIC PROTEIN FLHB"/>
    <property type="match status" value="1"/>
</dbReference>
<dbReference type="RefSeq" id="WP_377044271.1">
    <property type="nucleotide sequence ID" value="NZ_JBHLUN010000006.1"/>
</dbReference>
<dbReference type="Pfam" id="PF01312">
    <property type="entry name" value="Bac_export_2"/>
    <property type="match status" value="1"/>
</dbReference>
<protein>
    <submittedName>
        <fullName evidence="4">Flagellar biosynthesis protein FlhB</fullName>
    </submittedName>
</protein>